<reference evidence="1" key="1">
    <citation type="submission" date="2023-04" db="EMBL/GenBank/DDBJ databases">
        <title>Phytophthora fragariaefolia NBRC 109709.</title>
        <authorList>
            <person name="Ichikawa N."/>
            <person name="Sato H."/>
            <person name="Tonouchi N."/>
        </authorList>
    </citation>
    <scope>NUCLEOTIDE SEQUENCE</scope>
    <source>
        <strain evidence="1">NBRC 109709</strain>
    </source>
</reference>
<organism evidence="1 2">
    <name type="scientific">Phytophthora fragariaefolia</name>
    <dbReference type="NCBI Taxonomy" id="1490495"/>
    <lineage>
        <taxon>Eukaryota</taxon>
        <taxon>Sar</taxon>
        <taxon>Stramenopiles</taxon>
        <taxon>Oomycota</taxon>
        <taxon>Peronosporomycetes</taxon>
        <taxon>Peronosporales</taxon>
        <taxon>Peronosporaceae</taxon>
        <taxon>Phytophthora</taxon>
    </lineage>
</organism>
<dbReference type="Proteomes" id="UP001165121">
    <property type="component" value="Unassembled WGS sequence"/>
</dbReference>
<dbReference type="AlphaFoldDB" id="A0A9W6XRS1"/>
<keyword evidence="2" id="KW-1185">Reference proteome</keyword>
<accession>A0A9W6XRS1</accession>
<dbReference type="OrthoDB" id="101386at2759"/>
<comment type="caution">
    <text evidence="1">The sequence shown here is derived from an EMBL/GenBank/DDBJ whole genome shotgun (WGS) entry which is preliminary data.</text>
</comment>
<proteinExistence type="predicted"/>
<evidence type="ECO:0000313" key="2">
    <source>
        <dbReference type="Proteomes" id="UP001165121"/>
    </source>
</evidence>
<name>A0A9W6XRS1_9STRA</name>
<gene>
    <name evidence="1" type="ORF">Pfra01_001623900</name>
</gene>
<sequence length="357" mass="40297">MAFYTTVTNTQVHKLTFSAATVAAADQVKQRVLDIVLANLRYDAKLKRILQKNELRRIYPDDEPPRSEEAAAAMLFAHYTKMRGVSVKTSVPQTFWEGPTVLRAMTVYLQEPLYVWDVGADEAGYVQQYLYKSFTMDDGDTHETGVTQPLPEDRARDILEACYNHQVITTIRLLKHTEGHFYGVQHGDVFHEWHAQPGPDMRARLDEVYVGIPVLPSDGYDPDSVAAEAAYEEQALLEAMGVDFYASGSQKSAPPGQFHDIVARVVLAAYTDVHRSVYGRLLGTLDDAQRDAIHRRLATRLHSANTAALVEWIQRERLQYDIPHFMDGQPLWKAAMDWLIATDDALPHAPLLSFILN</sequence>
<evidence type="ECO:0000313" key="1">
    <source>
        <dbReference type="EMBL" id="GMF45405.1"/>
    </source>
</evidence>
<dbReference type="EMBL" id="BSXT01001813">
    <property type="protein sequence ID" value="GMF45405.1"/>
    <property type="molecule type" value="Genomic_DNA"/>
</dbReference>
<protein>
    <submittedName>
        <fullName evidence="1">Unnamed protein product</fullName>
    </submittedName>
</protein>